<dbReference type="InterPro" id="IPR023614">
    <property type="entry name" value="Porin_dom_sf"/>
</dbReference>
<feature type="compositionally biased region" description="Pro residues" evidence="1">
    <location>
        <begin position="95"/>
        <end position="105"/>
    </location>
</feature>
<feature type="region of interest" description="Disordered" evidence="1">
    <location>
        <begin position="63"/>
        <end position="105"/>
    </location>
</feature>
<gene>
    <name evidence="3" type="ORF">HRbin17_00157</name>
</gene>
<dbReference type="AlphaFoldDB" id="A0A2H5X901"/>
<accession>A0A2H5X901</accession>
<proteinExistence type="predicted"/>
<dbReference type="Proteomes" id="UP000236173">
    <property type="component" value="Unassembled WGS sequence"/>
</dbReference>
<reference evidence="4" key="1">
    <citation type="submission" date="2017-09" db="EMBL/GenBank/DDBJ databases">
        <title>Metaegenomics of thermophilic ammonia-oxidizing enrichment culture.</title>
        <authorList>
            <person name="Kato S."/>
            <person name="Suzuki K."/>
        </authorList>
    </citation>
    <scope>NUCLEOTIDE SEQUENCE [LARGE SCALE GENOMIC DNA]</scope>
</reference>
<protein>
    <submittedName>
        <fullName evidence="3">Uncharacterized protein</fullName>
    </submittedName>
</protein>
<evidence type="ECO:0000256" key="2">
    <source>
        <dbReference type="SAM" id="SignalP"/>
    </source>
</evidence>
<feature type="compositionally biased region" description="Low complexity" evidence="1">
    <location>
        <begin position="63"/>
        <end position="76"/>
    </location>
</feature>
<dbReference type="EMBL" id="BEHT01000001">
    <property type="protein sequence ID" value="GBC97668.1"/>
    <property type="molecule type" value="Genomic_DNA"/>
</dbReference>
<sequence length="450" mass="49494">MVPLRRLCAVAVLLGWGVAVNAQSTDKDAELRQLRERVSLLEQLVQTLQAELAAIKRDGAVPSSAVTATAAPSPAAEAEKRRLEQELQEALSQQPPSPRTPLPPPSYGTAVFGGGAFQALNPDTSVIANFRTAFRGRRPFGAFAGAEFSEAELAFQAATDPFSRLDTFIAVGPEGAEVEEASLSVLDPTFLRLPRSLQLKLGLLRAPVGQLNNIHPPEQPFVDTPLVHRLWFGSLHGEALTPETVPTEGSFTGAGIAFNWLLPTGQSATWLTLAPMNADNLTFHADAGRPVWVARLRHLRDLSVTQTLSLGASYAFGPNDTENDTRLFSVDVTYRWRPLRQGLYRSLVWQTEAYWARRQTGDGSLSPKGLFSLVEYQLSRTLFLGLRYDFAQAPDKSFSGHGFSLALTLFPSEFGRYRLQWSRLKLGGQTVHEIWLQTTFSIGVHRPHPL</sequence>
<evidence type="ECO:0000313" key="3">
    <source>
        <dbReference type="EMBL" id="GBC97668.1"/>
    </source>
</evidence>
<organism evidence="3 4">
    <name type="scientific">Candidatus Fervidibacter japonicus</name>
    <dbReference type="NCBI Taxonomy" id="2035412"/>
    <lineage>
        <taxon>Bacteria</taxon>
        <taxon>Candidatus Fervidibacterota</taxon>
        <taxon>Candidatus Fervidibacter</taxon>
    </lineage>
</organism>
<evidence type="ECO:0000256" key="1">
    <source>
        <dbReference type="SAM" id="MobiDB-lite"/>
    </source>
</evidence>
<keyword evidence="2" id="KW-0732">Signal</keyword>
<evidence type="ECO:0000313" key="4">
    <source>
        <dbReference type="Proteomes" id="UP000236173"/>
    </source>
</evidence>
<comment type="caution">
    <text evidence="3">The sequence shown here is derived from an EMBL/GenBank/DDBJ whole genome shotgun (WGS) entry which is preliminary data.</text>
</comment>
<feature type="chain" id="PRO_5014174570" evidence="2">
    <location>
        <begin position="23"/>
        <end position="450"/>
    </location>
</feature>
<feature type="signal peptide" evidence="2">
    <location>
        <begin position="1"/>
        <end position="22"/>
    </location>
</feature>
<name>A0A2H5X901_9BACT</name>
<dbReference type="Gene3D" id="2.40.160.10">
    <property type="entry name" value="Porin"/>
    <property type="match status" value="1"/>
</dbReference>